<comment type="caution">
    <text evidence="3">The sequence shown here is derived from an EMBL/GenBank/DDBJ whole genome shotgun (WGS) entry which is preliminary data.</text>
</comment>
<evidence type="ECO:0000259" key="2">
    <source>
        <dbReference type="Pfam" id="PF00975"/>
    </source>
</evidence>
<dbReference type="EMBL" id="CAKMMF010000008">
    <property type="protein sequence ID" value="CAH1202742.1"/>
    <property type="molecule type" value="Genomic_DNA"/>
</dbReference>
<gene>
    <name evidence="3" type="primary">lgrE_2</name>
    <name evidence="3" type="ORF">PAECIP111893_01911</name>
</gene>
<dbReference type="PANTHER" id="PTHR11487">
    <property type="entry name" value="THIOESTERASE"/>
    <property type="match status" value="1"/>
</dbReference>
<dbReference type="Proteomes" id="UP000838686">
    <property type="component" value="Unassembled WGS sequence"/>
</dbReference>
<dbReference type="InterPro" id="IPR029058">
    <property type="entry name" value="AB_hydrolase_fold"/>
</dbReference>
<keyword evidence="3" id="KW-0560">Oxidoreductase</keyword>
<dbReference type="RefSeq" id="WP_236340478.1">
    <property type="nucleotide sequence ID" value="NZ_CAKMMF010000008.1"/>
</dbReference>
<comment type="similarity">
    <text evidence="1">Belongs to the thioesterase family.</text>
</comment>
<sequence>MPAATDVEWLICPSPDEGASVRLICFPHAGGGASFYSGWFQSFGNGVEVWSACLPGREKRIAEAPMDSLPALIEGLADALQGLSDKPIAFFGHSLGSLIAFELTRELRRRGMREPQHLFVSSFRAPHIPRLSGHFHTMSDDELILRLEQLNGARSGLRESEELRSLLLPALRADFKLSDTYRHVTDRVIGCPITAFGGTEDAAVPLDQLRGWREHTSSYFQLRLFAGGHFYLRSAEPEMKEIIGRELMASDDHYC</sequence>
<dbReference type="InterPro" id="IPR012223">
    <property type="entry name" value="TEII"/>
</dbReference>
<dbReference type="InterPro" id="IPR001031">
    <property type="entry name" value="Thioesterase"/>
</dbReference>
<dbReference type="GO" id="GO:0016491">
    <property type="term" value="F:oxidoreductase activity"/>
    <property type="evidence" value="ECO:0007669"/>
    <property type="project" value="UniProtKB-KW"/>
</dbReference>
<evidence type="ECO:0000256" key="1">
    <source>
        <dbReference type="ARBA" id="ARBA00007169"/>
    </source>
</evidence>
<dbReference type="Gene3D" id="3.40.50.1820">
    <property type="entry name" value="alpha/beta hydrolase"/>
    <property type="match status" value="1"/>
</dbReference>
<dbReference type="EC" id="1.1.-.-" evidence="3"/>
<organism evidence="3 4">
    <name type="scientific">Paenibacillus plantiphilus</name>
    <dbReference type="NCBI Taxonomy" id="2905650"/>
    <lineage>
        <taxon>Bacteria</taxon>
        <taxon>Bacillati</taxon>
        <taxon>Bacillota</taxon>
        <taxon>Bacilli</taxon>
        <taxon>Bacillales</taxon>
        <taxon>Paenibacillaceae</taxon>
        <taxon>Paenibacillus</taxon>
    </lineage>
</organism>
<accession>A0ABM9C475</accession>
<name>A0ABM9C475_9BACL</name>
<evidence type="ECO:0000313" key="4">
    <source>
        <dbReference type="Proteomes" id="UP000838686"/>
    </source>
</evidence>
<dbReference type="Pfam" id="PF00975">
    <property type="entry name" value="Thioesterase"/>
    <property type="match status" value="1"/>
</dbReference>
<keyword evidence="4" id="KW-1185">Reference proteome</keyword>
<proteinExistence type="inferred from homology"/>
<reference evidence="3" key="1">
    <citation type="submission" date="2022-01" db="EMBL/GenBank/DDBJ databases">
        <authorList>
            <person name="Criscuolo A."/>
        </authorList>
    </citation>
    <scope>NUCLEOTIDE SEQUENCE</scope>
    <source>
        <strain evidence="3">CIP111893</strain>
    </source>
</reference>
<protein>
    <submittedName>
        <fullName evidence="3">Linear gramicidin dehydrogenase LgrE</fullName>
        <ecNumber evidence="3">1.1.-.-</ecNumber>
    </submittedName>
</protein>
<dbReference type="PANTHER" id="PTHR11487:SF0">
    <property type="entry name" value="S-ACYL FATTY ACID SYNTHASE THIOESTERASE, MEDIUM CHAIN"/>
    <property type="match status" value="1"/>
</dbReference>
<feature type="domain" description="Thioesterase" evidence="2">
    <location>
        <begin position="22"/>
        <end position="243"/>
    </location>
</feature>
<dbReference type="SUPFAM" id="SSF53474">
    <property type="entry name" value="alpha/beta-Hydrolases"/>
    <property type="match status" value="1"/>
</dbReference>
<evidence type="ECO:0000313" key="3">
    <source>
        <dbReference type="EMBL" id="CAH1202742.1"/>
    </source>
</evidence>